<dbReference type="InterPro" id="IPR023346">
    <property type="entry name" value="Lysozyme-like_dom_sf"/>
</dbReference>
<gene>
    <name evidence="3" type="ORF">UFOVP1626_27</name>
</gene>
<dbReference type="Gene3D" id="1.10.530.10">
    <property type="match status" value="1"/>
</dbReference>
<feature type="compositionally biased region" description="Low complexity" evidence="1">
    <location>
        <begin position="908"/>
        <end position="922"/>
    </location>
</feature>
<organism evidence="3">
    <name type="scientific">uncultured Caudovirales phage</name>
    <dbReference type="NCBI Taxonomy" id="2100421"/>
    <lineage>
        <taxon>Viruses</taxon>
        <taxon>Duplodnaviria</taxon>
        <taxon>Heunggongvirae</taxon>
        <taxon>Uroviricota</taxon>
        <taxon>Caudoviricetes</taxon>
        <taxon>Peduoviridae</taxon>
        <taxon>Maltschvirus</taxon>
        <taxon>Maltschvirus maltsch</taxon>
    </lineage>
</organism>
<feature type="region of interest" description="Disordered" evidence="1">
    <location>
        <begin position="15"/>
        <end position="37"/>
    </location>
</feature>
<dbReference type="SUPFAM" id="SSF53955">
    <property type="entry name" value="Lysozyme-like"/>
    <property type="match status" value="1"/>
</dbReference>
<dbReference type="EMBL" id="LR797493">
    <property type="protein sequence ID" value="CAB4220754.1"/>
    <property type="molecule type" value="Genomic_DNA"/>
</dbReference>
<accession>A0A6J5T1T1</accession>
<feature type="region of interest" description="Disordered" evidence="1">
    <location>
        <begin position="901"/>
        <end position="923"/>
    </location>
</feature>
<evidence type="ECO:0000313" key="3">
    <source>
        <dbReference type="EMBL" id="CAB4220754.1"/>
    </source>
</evidence>
<evidence type="ECO:0000259" key="2">
    <source>
        <dbReference type="Pfam" id="PF01464"/>
    </source>
</evidence>
<protein>
    <submittedName>
        <fullName evidence="3">LT_GEWL domain containing protein</fullName>
    </submittedName>
</protein>
<name>A0A6J5T1T1_9CAUD</name>
<dbReference type="PANTHER" id="PTHR37423:SF2">
    <property type="entry name" value="MEMBRANE-BOUND LYTIC MUREIN TRANSGLYCOSYLASE C"/>
    <property type="match status" value="1"/>
</dbReference>
<reference evidence="3" key="1">
    <citation type="submission" date="2020-05" db="EMBL/GenBank/DDBJ databases">
        <authorList>
            <person name="Chiriac C."/>
            <person name="Salcher M."/>
            <person name="Ghai R."/>
            <person name="Kavagutti S V."/>
        </authorList>
    </citation>
    <scope>NUCLEOTIDE SEQUENCE</scope>
</reference>
<dbReference type="CDD" id="cd00254">
    <property type="entry name" value="LT-like"/>
    <property type="match status" value="1"/>
</dbReference>
<dbReference type="Pfam" id="PF01464">
    <property type="entry name" value="SLT"/>
    <property type="match status" value="1"/>
</dbReference>
<dbReference type="PANTHER" id="PTHR37423">
    <property type="entry name" value="SOLUBLE LYTIC MUREIN TRANSGLYCOSYLASE-RELATED"/>
    <property type="match status" value="1"/>
</dbReference>
<feature type="domain" description="Transglycosylase SLT" evidence="2">
    <location>
        <begin position="962"/>
        <end position="1055"/>
    </location>
</feature>
<evidence type="ECO:0000256" key="1">
    <source>
        <dbReference type="SAM" id="MobiDB-lite"/>
    </source>
</evidence>
<sequence>MALTVDEFEELKSLIGGGAQQEPRLPPTGAGGGRGSALTGVTNPLEFVAAQRAYESQKKLEQEKIALEKEGFLGYTGRKAKETLFGLGTDQGTIGQNLAIGLLRRSSGMLSKEARQYLDAQQTAAERDKQIEQEIAQMQGRETGFIPKVGENIANIGRYAVTEPKLFGSQIVSGMADPAQLLLGGVGLPVRGATVASNIARAAGGGALAGGVTAGARTFGQGEVNAEQIAEEAATGGVLNAGLYGAGRVATLPYKAVTAPFRIAGDILMPAKEPIPRALSDLVAKDENIAQRFQDAAELKSFLGKDYNPNLGEITKELNITQLAKDASANSVEAINTVRTNRLKSENALQSKIDEMFPVSNGVLQSFGSENAQSLKTLQGLTAYADNAVKNLSEKFLASSGKYQDAIGENIRKAVETQKRAKKGYYDTAFGYLNKEAELNNIGLDQGGVQNVYRATQAIDDNLFQTLPPVLQKAIEGFRTNVNEQTGSPFSLIDQYSKELNKEVSIRYRASTAGDPNARIGLRQLQTAKEVLDNEIKRIGGDFGQRYITLKQEYGDEFMRSFYEGIGGQLYRKNRFGDAIKNEDVYKKFSSPEVVNQFININGRSPESINALTDAITHIFLGKDSAVKPDGTINPNAVKSFIRGNPDVFRIVPEIKTKFENLSINLEAYGRTRANAEQAVADMADAATTTLIRKSRLQDVFNTNESGAFAKPEILNKLLNVAKKDTTGAEIKGIQRAMLDTAFKQDDSLAFLENNKTSFENAFGKQALENAQKLIKATDMLGDKVDLQLSKKALGFGGTTRDVVITTATSFVSPIFSATYATLSLAARFLKNRKERLDNASYMNVFTNPDSVKELLTSVNKARSALASGKDSAIETATGALKQSMINNGINIGIDQQSENAQMPDAMQQEQAPEQTQEQPQEGLSPAEFQELLKLQQDSTPRKQEVLSIIEDEAQKLGVGEHVNLLTKLANEESRFKQSALSPKGAIGVMQLMPTTAQELGVDPYDLEQNVRGGVRYWAKQLKFFNGDVKLATAAYNAGAGNVIKAGNKVPDFAETKKYVSAIVG</sequence>
<proteinExistence type="predicted"/>
<dbReference type="InterPro" id="IPR008258">
    <property type="entry name" value="Transglycosylase_SLT_dom_1"/>
</dbReference>